<evidence type="ECO:0000313" key="4">
    <source>
        <dbReference type="EMBL" id="MBW2962381.1"/>
    </source>
</evidence>
<proteinExistence type="predicted"/>
<dbReference type="PROSITE" id="PS51257">
    <property type="entry name" value="PROKAR_LIPOPROTEIN"/>
    <property type="match status" value="1"/>
</dbReference>
<keyword evidence="5" id="KW-1185">Reference proteome</keyword>
<feature type="signal peptide" evidence="1">
    <location>
        <begin position="1"/>
        <end position="23"/>
    </location>
</feature>
<evidence type="ECO:0000313" key="5">
    <source>
        <dbReference type="Proteomes" id="UP000719267"/>
    </source>
</evidence>
<accession>A0ABS6W4G6</accession>
<organism evidence="4 5">
    <name type="scientific">Mesonia aestuariivivens</name>
    <dbReference type="NCBI Taxonomy" id="2796128"/>
    <lineage>
        <taxon>Bacteria</taxon>
        <taxon>Pseudomonadati</taxon>
        <taxon>Bacteroidota</taxon>
        <taxon>Flavobacteriia</taxon>
        <taxon>Flavobacteriales</taxon>
        <taxon>Flavobacteriaceae</taxon>
        <taxon>Mesonia</taxon>
    </lineage>
</organism>
<name>A0ABS6W4G6_9FLAO</name>
<dbReference type="InterPro" id="IPR045474">
    <property type="entry name" value="GEVED"/>
</dbReference>
<reference evidence="4 5" key="1">
    <citation type="submission" date="2021-07" db="EMBL/GenBank/DDBJ databases">
        <title>Mesonia aestuariivivens sp. nov., isolated from a tidal flat.</title>
        <authorList>
            <person name="Kim Y.-O."/>
            <person name="Yoon J.-H."/>
        </authorList>
    </citation>
    <scope>NUCLEOTIDE SEQUENCE [LARGE SCALE GENOMIC DNA]</scope>
    <source>
        <strain evidence="4 5">JHPTF-M18</strain>
    </source>
</reference>
<dbReference type="InterPro" id="IPR040683">
    <property type="entry name" value="CshA_NR2"/>
</dbReference>
<gene>
    <name evidence="4" type="ORF">KW502_11285</name>
</gene>
<dbReference type="EMBL" id="JAHWDF010000011">
    <property type="protein sequence ID" value="MBW2962381.1"/>
    <property type="molecule type" value="Genomic_DNA"/>
</dbReference>
<dbReference type="Proteomes" id="UP000719267">
    <property type="component" value="Unassembled WGS sequence"/>
</dbReference>
<keyword evidence="1" id="KW-0732">Signal</keyword>
<dbReference type="RefSeq" id="WP_219040664.1">
    <property type="nucleotide sequence ID" value="NZ_JAHWDF010000011.1"/>
</dbReference>
<feature type="domain" description="Surface adhesin CshA non-repetitive" evidence="2">
    <location>
        <begin position="45"/>
        <end position="261"/>
    </location>
</feature>
<evidence type="ECO:0000259" key="3">
    <source>
        <dbReference type="Pfam" id="PF20009"/>
    </source>
</evidence>
<feature type="chain" id="PRO_5045684761" evidence="1">
    <location>
        <begin position="24"/>
        <end position="478"/>
    </location>
</feature>
<dbReference type="Pfam" id="PF20009">
    <property type="entry name" value="GEVED"/>
    <property type="match status" value="1"/>
</dbReference>
<evidence type="ECO:0000256" key="1">
    <source>
        <dbReference type="SAM" id="SignalP"/>
    </source>
</evidence>
<protein>
    <submittedName>
        <fullName evidence="4">Uncharacterized protein</fullName>
    </submittedName>
</protein>
<comment type="caution">
    <text evidence="4">The sequence shown here is derived from an EMBL/GenBank/DDBJ whole genome shotgun (WGS) entry which is preliminary data.</text>
</comment>
<dbReference type="Pfam" id="PF18651">
    <property type="entry name" value="CshA_NR2"/>
    <property type="match status" value="1"/>
</dbReference>
<evidence type="ECO:0000259" key="2">
    <source>
        <dbReference type="Pfam" id="PF18651"/>
    </source>
</evidence>
<sequence length="478" mass="52227">MKNNKIYIILMLVVISCSPYMQAQCYPNQIVTSTFATGGNGLYLNKIVWLTWGANNQSHTYGLSNQTLQNGETSYASINLGGNKYFCLQATLKNITPNAPIQSYIPGNYTGDSLDDLYNIGGAGTNNQMVSGIKNENSGSTSRFSVECKAFLDGNPVRLKGLVVADAESLASSEEIKASANGEWKIVEVKKNLNAGAYRAEKTQNGTEQQIRFYQGNDNNTAAISILSFSENAYATEANDYAVEFNVEIKGSGLTAIALGIILPEVDGGDALEIYGNPLHIIDKTSFNDDQIALNSPKNLNTSNYQPAQEVQVTNLSHIGSEIPDTDQSTQYSIDALGDDNDGGSINEEDALPAELKRFSHENFNYKAEENFEMQVPYYALKASFLQGWIDFNLNGVFETSEGVMVEVPAGTGTATLNWVVPNDVVLAPTYVRLRLSENYYGNLTPEATLLKGEIEDHRMYVVKPVLVNPSIPSVIQE</sequence>
<feature type="domain" description="GEVED" evidence="3">
    <location>
        <begin position="386"/>
        <end position="459"/>
    </location>
</feature>